<dbReference type="Proteomes" id="UP001168877">
    <property type="component" value="Unassembled WGS sequence"/>
</dbReference>
<feature type="region of interest" description="Disordered" evidence="10">
    <location>
        <begin position="80"/>
        <end position="99"/>
    </location>
</feature>
<dbReference type="Pfam" id="PF07496">
    <property type="entry name" value="zf-CW"/>
    <property type="match status" value="1"/>
</dbReference>
<dbReference type="InterPro" id="IPR016177">
    <property type="entry name" value="DNA-bd_dom_sf"/>
</dbReference>
<feature type="compositionally biased region" description="Low complexity" evidence="10">
    <location>
        <begin position="39"/>
        <end position="52"/>
    </location>
</feature>
<feature type="region of interest" description="Disordered" evidence="10">
    <location>
        <begin position="35"/>
        <end position="73"/>
    </location>
</feature>
<evidence type="ECO:0000256" key="6">
    <source>
        <dbReference type="ARBA" id="ARBA00023125"/>
    </source>
</evidence>
<dbReference type="CDD" id="cd01396">
    <property type="entry name" value="MeCP2_MBD"/>
    <property type="match status" value="1"/>
</dbReference>
<dbReference type="InterPro" id="IPR011124">
    <property type="entry name" value="Znf_CW"/>
</dbReference>
<dbReference type="AlphaFoldDB" id="A0AA39RF73"/>
<dbReference type="InterPro" id="IPR001739">
    <property type="entry name" value="Methyl_CpG_DNA-bd"/>
</dbReference>
<dbReference type="SMART" id="SM00391">
    <property type="entry name" value="MBD"/>
    <property type="match status" value="1"/>
</dbReference>
<dbReference type="PROSITE" id="PS50982">
    <property type="entry name" value="MBD"/>
    <property type="match status" value="1"/>
</dbReference>
<keyword evidence="4" id="KW-0862">Zinc</keyword>
<reference evidence="13" key="2">
    <citation type="submission" date="2023-06" db="EMBL/GenBank/DDBJ databases">
        <authorList>
            <person name="Swenson N.G."/>
            <person name="Wegrzyn J.L."/>
            <person name="Mcevoy S.L."/>
        </authorList>
    </citation>
    <scope>NUCLEOTIDE SEQUENCE</scope>
    <source>
        <strain evidence="13">NS2018</strain>
        <tissue evidence="13">Leaf</tissue>
    </source>
</reference>
<proteinExistence type="predicted"/>
<organism evidence="13 14">
    <name type="scientific">Acer saccharum</name>
    <name type="common">Sugar maple</name>
    <dbReference type="NCBI Taxonomy" id="4024"/>
    <lineage>
        <taxon>Eukaryota</taxon>
        <taxon>Viridiplantae</taxon>
        <taxon>Streptophyta</taxon>
        <taxon>Embryophyta</taxon>
        <taxon>Tracheophyta</taxon>
        <taxon>Spermatophyta</taxon>
        <taxon>Magnoliopsida</taxon>
        <taxon>eudicotyledons</taxon>
        <taxon>Gunneridae</taxon>
        <taxon>Pentapetalae</taxon>
        <taxon>rosids</taxon>
        <taxon>malvids</taxon>
        <taxon>Sapindales</taxon>
        <taxon>Sapindaceae</taxon>
        <taxon>Hippocastanoideae</taxon>
        <taxon>Acereae</taxon>
        <taxon>Acer</taxon>
    </lineage>
</organism>
<keyword evidence="7" id="KW-0804">Transcription</keyword>
<dbReference type="GO" id="GO:0000118">
    <property type="term" value="C:histone deacetylase complex"/>
    <property type="evidence" value="ECO:0007669"/>
    <property type="project" value="UniProtKB-ARBA"/>
</dbReference>
<reference evidence="13" key="1">
    <citation type="journal article" date="2022" name="Plant J.">
        <title>Strategies of tolerance reflected in two North American maple genomes.</title>
        <authorList>
            <person name="McEvoy S.L."/>
            <person name="Sezen U.U."/>
            <person name="Trouern-Trend A."/>
            <person name="McMahon S.M."/>
            <person name="Schaberg P.G."/>
            <person name="Yang J."/>
            <person name="Wegrzyn J.L."/>
            <person name="Swenson N.G."/>
        </authorList>
    </citation>
    <scope>NUCLEOTIDE SEQUENCE</scope>
    <source>
        <strain evidence="13">NS2018</strain>
    </source>
</reference>
<dbReference type="InterPro" id="IPR004332">
    <property type="entry name" value="Transposase_MuDR"/>
</dbReference>
<evidence type="ECO:0000313" key="13">
    <source>
        <dbReference type="EMBL" id="KAK0572660.1"/>
    </source>
</evidence>
<evidence type="ECO:0000256" key="3">
    <source>
        <dbReference type="ARBA" id="ARBA00022771"/>
    </source>
</evidence>
<evidence type="ECO:0000259" key="11">
    <source>
        <dbReference type="PROSITE" id="PS50982"/>
    </source>
</evidence>
<accession>A0AA39RF73</accession>
<dbReference type="FunFam" id="3.30.890.10:FF:000012">
    <property type="entry name" value="Methyl-CpG-binding domain-containing protein 1"/>
    <property type="match status" value="1"/>
</dbReference>
<evidence type="ECO:0000256" key="2">
    <source>
        <dbReference type="ARBA" id="ARBA00022723"/>
    </source>
</evidence>
<keyword evidence="5" id="KW-0805">Transcription regulation</keyword>
<feature type="domain" description="CW-type" evidence="12">
    <location>
        <begin position="115"/>
        <end position="174"/>
    </location>
</feature>
<evidence type="ECO:0000256" key="7">
    <source>
        <dbReference type="ARBA" id="ARBA00023163"/>
    </source>
</evidence>
<sequence>MKSRSENTSVRVKNEANHFIGSSLANNLDNILQDPIDVSSSTTSSSSSSSSSSEDESHETQDEDDQSNGNANNQLVLYDPAANGTGQSEPGPEPIQYQRPAFGRYLGPNITPRVLPSVGAFTVQCANCFKWRLIPTKEKYEEIREHILENPFICENAREWRPDISCDDPADISQDGSRLWAIDKPNIAQPPPGWQRLLRIRGEGSTKFADVYYVAPSGKRLRSMVEIQKYLMEHPEYTSDGVTMSQFSFQIPKPLQENYVRKRPARVTDNDKPLEPGEVNPLAWAGPDNNTDLQLGRPALLPPQPDTPVCDLTDLVPRPAKQARRTSPKRMYSGNPIVNQHKVWVEEPGQSRNSGYDLLMNRVRIVISYNGRWEQLLDGSQRFVGSDNRGMYVSKNLTYDELVSIVHTIVNYDVSKYNVDLSSISMVPGSTCRTFISNDDDVQFMLGEDRVIPQVCVSLIERTAGDVLGNDIPPPENTLQFGSFSGSNQAFTQRSGNEGGTNMFGVPQVVVDHADATETQFGDVFGCRIEQYDAQYNEQNNDNYPNHEVDNEANNEHVDDLQNADEEHAHMQTHGRRVEGISGTAPADMPGTSEVRYNVTTSDSINATTWVIPGANSYSFGTGRSSTLEAQEPRTMIYKGQFFPSKKDLKRLVGDFAMRKNFEWKVKRSNKTTLHLVCIIDDCTWKLRAVRREEGTYFQVRSFVNEHTCPLEEIHRRHRQASAVTIAEVVAPRLQQADGRLMRPKDIIADMKTMYGIQIMYSKAHDALQYALSLTYGTHEESFQLLPSFAYVLEQQNSGTITDLQCADDGKFLYFFMSLGSSIRGFRRCMRPVIAVDGTHLKGRFGGTMFVATAQDGNEQVA</sequence>
<comment type="caution">
    <text evidence="13">The sequence shown here is derived from an EMBL/GenBank/DDBJ whole genome shotgun (WGS) entry which is preliminary data.</text>
</comment>
<evidence type="ECO:0000259" key="12">
    <source>
        <dbReference type="PROSITE" id="PS51050"/>
    </source>
</evidence>
<feature type="domain" description="MBD" evidence="11">
    <location>
        <begin position="180"/>
        <end position="254"/>
    </location>
</feature>
<keyword evidence="8" id="KW-0539">Nucleus</keyword>
<dbReference type="Gene3D" id="3.30.890.10">
    <property type="entry name" value="Methyl-cpg-binding Protein 2, Chain A"/>
    <property type="match status" value="1"/>
</dbReference>
<gene>
    <name evidence="13" type="ORF">LWI29_035018</name>
</gene>
<evidence type="ECO:0000256" key="4">
    <source>
        <dbReference type="ARBA" id="ARBA00022833"/>
    </source>
</evidence>
<evidence type="ECO:0000256" key="5">
    <source>
        <dbReference type="ARBA" id="ARBA00023015"/>
    </source>
</evidence>
<keyword evidence="2" id="KW-0479">Metal-binding</keyword>
<evidence type="ECO:0000313" key="14">
    <source>
        <dbReference type="Proteomes" id="UP001168877"/>
    </source>
</evidence>
<dbReference type="Pfam" id="PF01429">
    <property type="entry name" value="MBD"/>
    <property type="match status" value="1"/>
</dbReference>
<feature type="region of interest" description="Disordered" evidence="10">
    <location>
        <begin position="569"/>
        <end position="592"/>
    </location>
</feature>
<evidence type="ECO:0000256" key="1">
    <source>
        <dbReference type="ARBA" id="ARBA00004123"/>
    </source>
</evidence>
<dbReference type="GO" id="GO:0008270">
    <property type="term" value="F:zinc ion binding"/>
    <property type="evidence" value="ECO:0007669"/>
    <property type="project" value="UniProtKB-KW"/>
</dbReference>
<dbReference type="PANTHER" id="PTHR12396:SF0">
    <property type="entry name" value="METHYL-CPG BINDING DOMAIN PROTEIN-LIKE, ISOFORM C"/>
    <property type="match status" value="1"/>
</dbReference>
<keyword evidence="3" id="KW-0863">Zinc-finger</keyword>
<name>A0AA39RF73_ACESA</name>
<protein>
    <submittedName>
        <fullName evidence="13">Uncharacterized protein</fullName>
    </submittedName>
</protein>
<dbReference type="GO" id="GO:0003677">
    <property type="term" value="F:DNA binding"/>
    <property type="evidence" value="ECO:0007669"/>
    <property type="project" value="UniProtKB-KW"/>
</dbReference>
<comment type="function">
    <text evidence="9">Probable transcriptional regulator.</text>
</comment>
<dbReference type="PROSITE" id="PS51050">
    <property type="entry name" value="ZF_CW"/>
    <property type="match status" value="1"/>
</dbReference>
<dbReference type="EMBL" id="JAUESC010000388">
    <property type="protein sequence ID" value="KAK0572660.1"/>
    <property type="molecule type" value="Genomic_DNA"/>
</dbReference>
<feature type="compositionally biased region" description="Acidic residues" evidence="10">
    <location>
        <begin position="53"/>
        <end position="66"/>
    </location>
</feature>
<evidence type="ECO:0000256" key="9">
    <source>
        <dbReference type="ARBA" id="ARBA00037139"/>
    </source>
</evidence>
<dbReference type="FunFam" id="3.30.40.100:FF:000008">
    <property type="entry name" value="Methyl-CpG-binding domain-containing protein 2"/>
    <property type="match status" value="1"/>
</dbReference>
<evidence type="ECO:0000256" key="8">
    <source>
        <dbReference type="ARBA" id="ARBA00023242"/>
    </source>
</evidence>
<dbReference type="SUPFAM" id="SSF54171">
    <property type="entry name" value="DNA-binding domain"/>
    <property type="match status" value="1"/>
</dbReference>
<evidence type="ECO:0000256" key="10">
    <source>
        <dbReference type="SAM" id="MobiDB-lite"/>
    </source>
</evidence>
<keyword evidence="6" id="KW-0238">DNA-binding</keyword>
<comment type="subcellular location">
    <subcellularLocation>
        <location evidence="1">Nucleus</location>
    </subcellularLocation>
</comment>
<dbReference type="Pfam" id="PF03108">
    <property type="entry name" value="DBD_Tnp_Mut"/>
    <property type="match status" value="1"/>
</dbReference>
<keyword evidence="14" id="KW-1185">Reference proteome</keyword>
<dbReference type="PANTHER" id="PTHR12396">
    <property type="entry name" value="METHYL-CPG BINDING PROTEIN, MBD"/>
    <property type="match status" value="1"/>
</dbReference>
<dbReference type="Gene3D" id="3.30.40.100">
    <property type="match status" value="1"/>
</dbReference>